<reference evidence="1 2" key="1">
    <citation type="journal article" date="2015" name="Genome Biol. Evol.">
        <title>Comparative Genomics of a Bacterivorous Green Alga Reveals Evolutionary Causalities and Consequences of Phago-Mixotrophic Mode of Nutrition.</title>
        <authorList>
            <person name="Burns J.A."/>
            <person name="Paasch A."/>
            <person name="Narechania A."/>
            <person name="Kim E."/>
        </authorList>
    </citation>
    <scope>NUCLEOTIDE SEQUENCE [LARGE SCALE GENOMIC DNA]</scope>
    <source>
        <strain evidence="1 2">PLY_AMNH</strain>
    </source>
</reference>
<name>A0AAE0G7K7_9CHLO</name>
<keyword evidence="2" id="KW-1185">Reference proteome</keyword>
<protein>
    <submittedName>
        <fullName evidence="1">Uncharacterized protein</fullName>
    </submittedName>
</protein>
<organism evidence="1 2">
    <name type="scientific">Cymbomonas tetramitiformis</name>
    <dbReference type="NCBI Taxonomy" id="36881"/>
    <lineage>
        <taxon>Eukaryota</taxon>
        <taxon>Viridiplantae</taxon>
        <taxon>Chlorophyta</taxon>
        <taxon>Pyramimonadophyceae</taxon>
        <taxon>Pyramimonadales</taxon>
        <taxon>Pyramimonadaceae</taxon>
        <taxon>Cymbomonas</taxon>
    </lineage>
</organism>
<accession>A0AAE0G7K7</accession>
<proteinExistence type="predicted"/>
<dbReference type="AlphaFoldDB" id="A0AAE0G7K7"/>
<gene>
    <name evidence="1" type="ORF">CYMTET_18681</name>
</gene>
<dbReference type="EMBL" id="LGRX02008661">
    <property type="protein sequence ID" value="KAK3273059.1"/>
    <property type="molecule type" value="Genomic_DNA"/>
</dbReference>
<comment type="caution">
    <text evidence="1">The sequence shown here is derived from an EMBL/GenBank/DDBJ whole genome shotgun (WGS) entry which is preliminary data.</text>
</comment>
<sequence length="352" mass="37045">MHGSRCTLAFPRELEIIVDLRKQVKETAIHVKTLSDRVNRKGFTPRAEKTMAIRPGNKGFRTGARALCPKGGIVRRACPTRRAANDAGAVGAHAFAAEDVENDFYAVQFQHAIDSGDTDRFRALCLLAGGKPEIVSDFSACSLFGVGEDVDDGVGEGIDDGVGVYRQYCQPVDTSMGGFHMIGVVLRMVSPPTNDGQMHPVSALHVGRGDRCSACMRTAALGSALHAGPAHEPDLTFADRIAQLGGLWVTGERQAFALNHMHAEDDEDGSVVQGRYQGHLSGTSYPPARGCGKLPLGLGRSAAISLLVCALLCVCATAAPITTAAFGGVGMGTRTAPPIEMGNVLSSCLDVS</sequence>
<dbReference type="Proteomes" id="UP001190700">
    <property type="component" value="Unassembled WGS sequence"/>
</dbReference>
<evidence type="ECO:0000313" key="2">
    <source>
        <dbReference type="Proteomes" id="UP001190700"/>
    </source>
</evidence>
<evidence type="ECO:0000313" key="1">
    <source>
        <dbReference type="EMBL" id="KAK3273059.1"/>
    </source>
</evidence>